<protein>
    <submittedName>
        <fullName evidence="1">Uncharacterized protein</fullName>
    </submittedName>
</protein>
<comment type="caution">
    <text evidence="1">The sequence shown here is derived from an EMBL/GenBank/DDBJ whole genome shotgun (WGS) entry which is preliminary data.</text>
</comment>
<sequence length="264" mass="29548">MIERSSGGRNRAAQPAREEEIALLDFQDDVLELLEIDCLFRFRHISKNYISTTNVRFAANVLELHEGTKKTLVMREIPKDSVKKLLSNKELLAACDIAILSTTGTFSTCPKYPYKDAAEMNILGGLSLEGYLSEKITYFIIDDKLIFHKLSGLSSSSRCAASSSFLGPLSSISLILDDVYLCLSLSPVIIASARGAMNYSSSIPHLIMEIAKFTRKTESDGNLKSFNYNKIVISSPLANCHEHEKYSTRGVCQRWERCRCRVML</sequence>
<name>A0ABR2LJH0_9ASPA</name>
<accession>A0ABR2LJH0</accession>
<keyword evidence="2" id="KW-1185">Reference proteome</keyword>
<proteinExistence type="predicted"/>
<reference evidence="1 2" key="1">
    <citation type="journal article" date="2022" name="Nat. Plants">
        <title>Genomes of leafy and leafless Platanthera orchids illuminate the evolution of mycoheterotrophy.</title>
        <authorList>
            <person name="Li M.H."/>
            <person name="Liu K.W."/>
            <person name="Li Z."/>
            <person name="Lu H.C."/>
            <person name="Ye Q.L."/>
            <person name="Zhang D."/>
            <person name="Wang J.Y."/>
            <person name="Li Y.F."/>
            <person name="Zhong Z.M."/>
            <person name="Liu X."/>
            <person name="Yu X."/>
            <person name="Liu D.K."/>
            <person name="Tu X.D."/>
            <person name="Liu B."/>
            <person name="Hao Y."/>
            <person name="Liao X.Y."/>
            <person name="Jiang Y.T."/>
            <person name="Sun W.H."/>
            <person name="Chen J."/>
            <person name="Chen Y.Q."/>
            <person name="Ai Y."/>
            <person name="Zhai J.W."/>
            <person name="Wu S.S."/>
            <person name="Zhou Z."/>
            <person name="Hsiao Y.Y."/>
            <person name="Wu W.L."/>
            <person name="Chen Y.Y."/>
            <person name="Lin Y.F."/>
            <person name="Hsu J.L."/>
            <person name="Li C.Y."/>
            <person name="Wang Z.W."/>
            <person name="Zhao X."/>
            <person name="Zhong W.Y."/>
            <person name="Ma X.K."/>
            <person name="Ma L."/>
            <person name="Huang J."/>
            <person name="Chen G.Z."/>
            <person name="Huang M.Z."/>
            <person name="Huang L."/>
            <person name="Peng D.H."/>
            <person name="Luo Y.B."/>
            <person name="Zou S.Q."/>
            <person name="Chen S.P."/>
            <person name="Lan S."/>
            <person name="Tsai W.C."/>
            <person name="Van de Peer Y."/>
            <person name="Liu Z.J."/>
        </authorList>
    </citation>
    <scope>NUCLEOTIDE SEQUENCE [LARGE SCALE GENOMIC DNA]</scope>
    <source>
        <strain evidence="1">Lor288</strain>
    </source>
</reference>
<gene>
    <name evidence="1" type="ORF">KSP40_PGU000863</name>
</gene>
<dbReference type="Proteomes" id="UP001412067">
    <property type="component" value="Unassembled WGS sequence"/>
</dbReference>
<organism evidence="1 2">
    <name type="scientific">Platanthera guangdongensis</name>
    <dbReference type="NCBI Taxonomy" id="2320717"/>
    <lineage>
        <taxon>Eukaryota</taxon>
        <taxon>Viridiplantae</taxon>
        <taxon>Streptophyta</taxon>
        <taxon>Embryophyta</taxon>
        <taxon>Tracheophyta</taxon>
        <taxon>Spermatophyta</taxon>
        <taxon>Magnoliopsida</taxon>
        <taxon>Liliopsida</taxon>
        <taxon>Asparagales</taxon>
        <taxon>Orchidaceae</taxon>
        <taxon>Orchidoideae</taxon>
        <taxon>Orchideae</taxon>
        <taxon>Orchidinae</taxon>
        <taxon>Platanthera</taxon>
    </lineage>
</organism>
<evidence type="ECO:0000313" key="1">
    <source>
        <dbReference type="EMBL" id="KAK8942290.1"/>
    </source>
</evidence>
<dbReference type="EMBL" id="JBBWWR010000019">
    <property type="protein sequence ID" value="KAK8942290.1"/>
    <property type="molecule type" value="Genomic_DNA"/>
</dbReference>
<evidence type="ECO:0000313" key="2">
    <source>
        <dbReference type="Proteomes" id="UP001412067"/>
    </source>
</evidence>